<dbReference type="GO" id="GO:0004364">
    <property type="term" value="F:glutathione transferase activity"/>
    <property type="evidence" value="ECO:0007669"/>
    <property type="project" value="UniProtKB-EC"/>
</dbReference>
<name>A0A935PXY3_9PROT</name>
<gene>
    <name evidence="3" type="primary">gstA</name>
    <name evidence="3" type="ORF">IPJ27_12010</name>
</gene>
<dbReference type="PROSITE" id="PS50405">
    <property type="entry name" value="GST_CTER"/>
    <property type="match status" value="1"/>
</dbReference>
<dbReference type="AlphaFoldDB" id="A0A935PXY3"/>
<evidence type="ECO:0000313" key="4">
    <source>
        <dbReference type="Proteomes" id="UP000697998"/>
    </source>
</evidence>
<evidence type="ECO:0000259" key="2">
    <source>
        <dbReference type="PROSITE" id="PS50405"/>
    </source>
</evidence>
<dbReference type="SFLD" id="SFLDG01150">
    <property type="entry name" value="Main.1:_Beta-like"/>
    <property type="match status" value="1"/>
</dbReference>
<evidence type="ECO:0000259" key="1">
    <source>
        <dbReference type="PROSITE" id="PS50404"/>
    </source>
</evidence>
<dbReference type="CDD" id="cd03188">
    <property type="entry name" value="GST_C_Beta"/>
    <property type="match status" value="1"/>
</dbReference>
<dbReference type="EMBL" id="JADJMH010000009">
    <property type="protein sequence ID" value="MBK7675415.1"/>
    <property type="molecule type" value="Genomic_DNA"/>
</dbReference>
<dbReference type="EC" id="2.5.1.18" evidence="3"/>
<dbReference type="CDD" id="cd03057">
    <property type="entry name" value="GST_N_Beta"/>
    <property type="match status" value="1"/>
</dbReference>
<organism evidence="3 4">
    <name type="scientific">Candidatus Accumulibacter proximus</name>
    <dbReference type="NCBI Taxonomy" id="2954385"/>
    <lineage>
        <taxon>Bacteria</taxon>
        <taxon>Pseudomonadati</taxon>
        <taxon>Pseudomonadota</taxon>
        <taxon>Betaproteobacteria</taxon>
        <taxon>Candidatus Accumulibacter</taxon>
    </lineage>
</organism>
<dbReference type="NCBIfam" id="NF007831">
    <property type="entry name" value="PRK10542.1"/>
    <property type="match status" value="1"/>
</dbReference>
<dbReference type="SUPFAM" id="SSF47616">
    <property type="entry name" value="GST C-terminal domain-like"/>
    <property type="match status" value="1"/>
</dbReference>
<dbReference type="InterPro" id="IPR010987">
    <property type="entry name" value="Glutathione-S-Trfase_C-like"/>
</dbReference>
<feature type="domain" description="GST C-terminal" evidence="2">
    <location>
        <begin position="87"/>
        <end position="199"/>
    </location>
</feature>
<evidence type="ECO:0000313" key="3">
    <source>
        <dbReference type="EMBL" id="MBK7675415.1"/>
    </source>
</evidence>
<dbReference type="SFLD" id="SFLDS00019">
    <property type="entry name" value="Glutathione_Transferase_(cytos"/>
    <property type="match status" value="1"/>
</dbReference>
<comment type="caution">
    <text evidence="3">The sequence shown here is derived from an EMBL/GenBank/DDBJ whole genome shotgun (WGS) entry which is preliminary data.</text>
</comment>
<dbReference type="PANTHER" id="PTHR44051">
    <property type="entry name" value="GLUTATHIONE S-TRANSFERASE-RELATED"/>
    <property type="match status" value="1"/>
</dbReference>
<dbReference type="InterPro" id="IPR036249">
    <property type="entry name" value="Thioredoxin-like_sf"/>
</dbReference>
<dbReference type="InterPro" id="IPR004045">
    <property type="entry name" value="Glutathione_S-Trfase_N"/>
</dbReference>
<dbReference type="Gene3D" id="1.20.1050.10">
    <property type="match status" value="1"/>
</dbReference>
<dbReference type="PANTHER" id="PTHR44051:SF8">
    <property type="entry name" value="GLUTATHIONE S-TRANSFERASE GSTA"/>
    <property type="match status" value="1"/>
</dbReference>
<dbReference type="InterPro" id="IPR036282">
    <property type="entry name" value="Glutathione-S-Trfase_C_sf"/>
</dbReference>
<accession>A0A935PXY3</accession>
<dbReference type="Proteomes" id="UP000697998">
    <property type="component" value="Unassembled WGS sequence"/>
</dbReference>
<dbReference type="SUPFAM" id="SSF52833">
    <property type="entry name" value="Thioredoxin-like"/>
    <property type="match status" value="1"/>
</dbReference>
<dbReference type="PROSITE" id="PS50404">
    <property type="entry name" value="GST_NTER"/>
    <property type="match status" value="1"/>
</dbReference>
<dbReference type="SFLD" id="SFLDG00358">
    <property type="entry name" value="Main_(cytGST)"/>
    <property type="match status" value="1"/>
</dbReference>
<protein>
    <submittedName>
        <fullName evidence="3">Glutathione transferase GstA</fullName>
        <ecNumber evidence="3">2.5.1.18</ecNumber>
    </submittedName>
</protein>
<reference evidence="3 4" key="1">
    <citation type="submission" date="2020-10" db="EMBL/GenBank/DDBJ databases">
        <title>Connecting structure to function with the recovery of over 1000 high-quality activated sludge metagenome-assembled genomes encoding full-length rRNA genes using long-read sequencing.</title>
        <authorList>
            <person name="Singleton C.M."/>
            <person name="Petriglieri F."/>
            <person name="Kristensen J.M."/>
            <person name="Kirkegaard R.H."/>
            <person name="Michaelsen T.Y."/>
            <person name="Andersen M.H."/>
            <person name="Karst S.M."/>
            <person name="Dueholm M.S."/>
            <person name="Nielsen P.H."/>
            <person name="Albertsen M."/>
        </authorList>
    </citation>
    <scope>NUCLEOTIDE SEQUENCE [LARGE SCALE GENOMIC DNA]</scope>
    <source>
        <strain evidence="3">EsbW_18-Q3-R4-48_BATAC.285</strain>
    </source>
</reference>
<sequence length="199" mass="22274">MKLYFSPGTCSLSPHIALREAGLDFELVRVDIRQRKLADGSDFTAINRKGYVPVLELDNGLRLTEGPAIVQYIADRKPASGLAPRPDTIERYQLQEWLGFINSELHKGFSPLFRPDTPDGYKQVVRENLAGRLGYVADHLASRNYLMGDQFLSPTVTCSTVLGWGRWVGIDIARWPSLLAFQQRVGERQSVRDALAAEA</sequence>
<proteinExistence type="predicted"/>
<feature type="domain" description="GST N-terminal" evidence="1">
    <location>
        <begin position="1"/>
        <end position="81"/>
    </location>
</feature>
<dbReference type="Gene3D" id="3.40.30.10">
    <property type="entry name" value="Glutaredoxin"/>
    <property type="match status" value="1"/>
</dbReference>
<keyword evidence="3" id="KW-0808">Transferase</keyword>
<dbReference type="InterPro" id="IPR040079">
    <property type="entry name" value="Glutathione_S-Trfase"/>
</dbReference>
<dbReference type="Pfam" id="PF02798">
    <property type="entry name" value="GST_N"/>
    <property type="match status" value="1"/>
</dbReference>